<protein>
    <submittedName>
        <fullName evidence="1">Uncharacterized protein</fullName>
    </submittedName>
</protein>
<name>A0A0A9HU20_ARUDO</name>
<dbReference type="EMBL" id="GBRH01159495">
    <property type="protein sequence ID" value="JAE38401.1"/>
    <property type="molecule type" value="Transcribed_RNA"/>
</dbReference>
<reference evidence="1" key="2">
    <citation type="journal article" date="2015" name="Data Brief">
        <title>Shoot transcriptome of the giant reed, Arundo donax.</title>
        <authorList>
            <person name="Barrero R.A."/>
            <person name="Guerrero F.D."/>
            <person name="Moolhuijzen P."/>
            <person name="Goolsby J.A."/>
            <person name="Tidwell J."/>
            <person name="Bellgard S.E."/>
            <person name="Bellgard M.I."/>
        </authorList>
    </citation>
    <scope>NUCLEOTIDE SEQUENCE</scope>
    <source>
        <tissue evidence="1">Shoot tissue taken approximately 20 cm above the soil surface</tissue>
    </source>
</reference>
<dbReference type="AlphaFoldDB" id="A0A0A9HU20"/>
<organism evidence="1">
    <name type="scientific">Arundo donax</name>
    <name type="common">Giant reed</name>
    <name type="synonym">Donax arundinaceus</name>
    <dbReference type="NCBI Taxonomy" id="35708"/>
    <lineage>
        <taxon>Eukaryota</taxon>
        <taxon>Viridiplantae</taxon>
        <taxon>Streptophyta</taxon>
        <taxon>Embryophyta</taxon>
        <taxon>Tracheophyta</taxon>
        <taxon>Spermatophyta</taxon>
        <taxon>Magnoliopsida</taxon>
        <taxon>Liliopsida</taxon>
        <taxon>Poales</taxon>
        <taxon>Poaceae</taxon>
        <taxon>PACMAD clade</taxon>
        <taxon>Arundinoideae</taxon>
        <taxon>Arundineae</taxon>
        <taxon>Arundo</taxon>
    </lineage>
</organism>
<sequence>MGRCGRRGRRRRRRRARERGFARFGALWRGGRG</sequence>
<proteinExistence type="predicted"/>
<evidence type="ECO:0000313" key="1">
    <source>
        <dbReference type="EMBL" id="JAE38401.1"/>
    </source>
</evidence>
<reference evidence="1" key="1">
    <citation type="submission" date="2014-09" db="EMBL/GenBank/DDBJ databases">
        <authorList>
            <person name="Magalhaes I.L.F."/>
            <person name="Oliveira U."/>
            <person name="Santos F.R."/>
            <person name="Vidigal T.H.D.A."/>
            <person name="Brescovit A.D."/>
            <person name="Santos A.J."/>
        </authorList>
    </citation>
    <scope>NUCLEOTIDE SEQUENCE</scope>
    <source>
        <tissue evidence="1">Shoot tissue taken approximately 20 cm above the soil surface</tissue>
    </source>
</reference>
<accession>A0A0A9HU20</accession>